<organism evidence="2 3">
    <name type="scientific">Allosphingosinicella ginsenosidimutans</name>
    <dbReference type="NCBI Taxonomy" id="1176539"/>
    <lineage>
        <taxon>Bacteria</taxon>
        <taxon>Pseudomonadati</taxon>
        <taxon>Pseudomonadota</taxon>
        <taxon>Alphaproteobacteria</taxon>
        <taxon>Sphingomonadales</taxon>
        <taxon>Sphingomonadaceae</taxon>
        <taxon>Allosphingosinicella</taxon>
    </lineage>
</organism>
<evidence type="ECO:0000313" key="3">
    <source>
        <dbReference type="Proteomes" id="UP000321249"/>
    </source>
</evidence>
<evidence type="ECO:0000313" key="2">
    <source>
        <dbReference type="EMBL" id="TXC63736.1"/>
    </source>
</evidence>
<protein>
    <submittedName>
        <fullName evidence="2">DUF3617 family protein</fullName>
    </submittedName>
</protein>
<feature type="compositionally biased region" description="Low complexity" evidence="1">
    <location>
        <begin position="205"/>
        <end position="222"/>
    </location>
</feature>
<feature type="region of interest" description="Disordered" evidence="1">
    <location>
        <begin position="201"/>
        <end position="222"/>
    </location>
</feature>
<evidence type="ECO:0000256" key="1">
    <source>
        <dbReference type="SAM" id="MobiDB-lite"/>
    </source>
</evidence>
<dbReference type="Proteomes" id="UP000321249">
    <property type="component" value="Unassembled WGS sequence"/>
</dbReference>
<dbReference type="EMBL" id="VOQQ01000001">
    <property type="protein sequence ID" value="TXC63736.1"/>
    <property type="molecule type" value="Genomic_DNA"/>
</dbReference>
<dbReference type="InterPro" id="IPR022061">
    <property type="entry name" value="DUF3617"/>
</dbReference>
<keyword evidence="3" id="KW-1185">Reference proteome</keyword>
<dbReference type="AlphaFoldDB" id="A0A5C6TTY7"/>
<name>A0A5C6TTY7_9SPHN</name>
<reference evidence="2 3" key="1">
    <citation type="journal article" date="2015" name="J. Microbiol.">
        <title>Sphingosinicella ginsenosidimutans sp. nov., with ginsenoside converting activity.</title>
        <authorList>
            <person name="Kim J.K."/>
            <person name="Kang M.S."/>
            <person name="Park S.C."/>
            <person name="Kim K.M."/>
            <person name="Choi K."/>
            <person name="Yoon M.H."/>
            <person name="Im W.T."/>
        </authorList>
    </citation>
    <scope>NUCLEOTIDE SEQUENCE [LARGE SCALE GENOMIC DNA]</scope>
    <source>
        <strain evidence="2 3">BS-11</strain>
    </source>
</reference>
<proteinExistence type="predicted"/>
<comment type="caution">
    <text evidence="2">The sequence shown here is derived from an EMBL/GenBank/DDBJ whole genome shotgun (WGS) entry which is preliminary data.</text>
</comment>
<dbReference type="Pfam" id="PF12276">
    <property type="entry name" value="DUF3617"/>
    <property type="match status" value="1"/>
</dbReference>
<sequence length="222" mass="22596">MATFPIWSRHGSGATAEAARQSPHWRSPAGGSSLPRTHKGGGMNMRGLAFLSLLALAGCGDNGAAVQNEAPAEAATIAAGQWTLETEVTQFAKTDNGTPRIDTPVGTRATETVCVGAGGTPPPALFGGEGNDCHGDSIYARNGRLSVQMTCTRHGLSGNVLIGANGTFTDGQIEYDRDVRTNLVTDGDVMMTVHVTGRRSGACTADTDAGGNASAAAGDHAG</sequence>
<gene>
    <name evidence="2" type="ORF">FRZ32_08720</name>
</gene>
<feature type="region of interest" description="Disordered" evidence="1">
    <location>
        <begin position="1"/>
        <end position="40"/>
    </location>
</feature>
<accession>A0A5C6TTY7</accession>